<dbReference type="EMBL" id="JADOUA010000001">
    <property type="protein sequence ID" value="MBG6091537.1"/>
    <property type="molecule type" value="Genomic_DNA"/>
</dbReference>
<evidence type="ECO:0000313" key="3">
    <source>
        <dbReference type="Proteomes" id="UP000614047"/>
    </source>
</evidence>
<dbReference type="Proteomes" id="UP000614047">
    <property type="component" value="Unassembled WGS sequence"/>
</dbReference>
<feature type="region of interest" description="Disordered" evidence="1">
    <location>
        <begin position="26"/>
        <end position="51"/>
    </location>
</feature>
<organism evidence="2 3">
    <name type="scientific">Actinomadura viridis</name>
    <dbReference type="NCBI Taxonomy" id="58110"/>
    <lineage>
        <taxon>Bacteria</taxon>
        <taxon>Bacillati</taxon>
        <taxon>Actinomycetota</taxon>
        <taxon>Actinomycetes</taxon>
        <taxon>Streptosporangiales</taxon>
        <taxon>Thermomonosporaceae</taxon>
        <taxon>Actinomadura</taxon>
    </lineage>
</organism>
<gene>
    <name evidence="2" type="ORF">IW256_005650</name>
</gene>
<keyword evidence="3" id="KW-1185">Reference proteome</keyword>
<sequence length="51" mass="5830">MAEYYQSYTGICPERDHPVVRWAESGPRSFASSGRPDVPVGDVREFSRMPR</sequence>
<feature type="compositionally biased region" description="Basic and acidic residues" evidence="1">
    <location>
        <begin position="42"/>
        <end position="51"/>
    </location>
</feature>
<evidence type="ECO:0000313" key="2">
    <source>
        <dbReference type="EMBL" id="MBG6091537.1"/>
    </source>
</evidence>
<protein>
    <submittedName>
        <fullName evidence="2">Uncharacterized protein</fullName>
    </submittedName>
</protein>
<dbReference type="AlphaFoldDB" id="A0A931DL80"/>
<name>A0A931DL80_9ACTN</name>
<comment type="caution">
    <text evidence="2">The sequence shown here is derived from an EMBL/GenBank/DDBJ whole genome shotgun (WGS) entry which is preliminary data.</text>
</comment>
<evidence type="ECO:0000256" key="1">
    <source>
        <dbReference type="SAM" id="MobiDB-lite"/>
    </source>
</evidence>
<accession>A0A931DL80</accession>
<dbReference type="RefSeq" id="WP_197013837.1">
    <property type="nucleotide sequence ID" value="NZ_BAABES010000019.1"/>
</dbReference>
<reference evidence="2" key="1">
    <citation type="submission" date="2020-11" db="EMBL/GenBank/DDBJ databases">
        <title>Sequencing the genomes of 1000 actinobacteria strains.</title>
        <authorList>
            <person name="Klenk H.-P."/>
        </authorList>
    </citation>
    <scope>NUCLEOTIDE SEQUENCE</scope>
    <source>
        <strain evidence="2">DSM 43175</strain>
    </source>
</reference>
<proteinExistence type="predicted"/>